<keyword evidence="3" id="KW-1185">Reference proteome</keyword>
<dbReference type="EMBL" id="WVTA01000009">
    <property type="protein sequence ID" value="KAK3207584.1"/>
    <property type="molecule type" value="Genomic_DNA"/>
</dbReference>
<dbReference type="Pfam" id="PF13450">
    <property type="entry name" value="NAD_binding_8"/>
    <property type="match status" value="1"/>
</dbReference>
<protein>
    <submittedName>
        <fullName evidence="2">Uncharacterized protein</fullName>
    </submittedName>
</protein>
<proteinExistence type="predicted"/>
<dbReference type="Gene3D" id="1.10.405.20">
    <property type="match status" value="1"/>
</dbReference>
<feature type="chain" id="PRO_5042991179" evidence="1">
    <location>
        <begin position="23"/>
        <end position="178"/>
    </location>
</feature>
<name>A0AAN6LXN2_9PLEO</name>
<dbReference type="AlphaFoldDB" id="A0AAN6LXN2"/>
<organism evidence="2 3">
    <name type="scientific">Pseudopithomyces chartarum</name>
    <dbReference type="NCBI Taxonomy" id="1892770"/>
    <lineage>
        <taxon>Eukaryota</taxon>
        <taxon>Fungi</taxon>
        <taxon>Dikarya</taxon>
        <taxon>Ascomycota</taxon>
        <taxon>Pezizomycotina</taxon>
        <taxon>Dothideomycetes</taxon>
        <taxon>Pleosporomycetidae</taxon>
        <taxon>Pleosporales</taxon>
        <taxon>Massarineae</taxon>
        <taxon>Didymosphaeriaceae</taxon>
        <taxon>Pseudopithomyces</taxon>
    </lineage>
</organism>
<dbReference type="InterPro" id="IPR036188">
    <property type="entry name" value="FAD/NAD-bd_sf"/>
</dbReference>
<keyword evidence="1" id="KW-0732">Signal</keyword>
<accession>A0AAN6LXN2</accession>
<reference evidence="2 3" key="1">
    <citation type="submission" date="2021-02" db="EMBL/GenBank/DDBJ databases">
        <title>Genome assembly of Pseudopithomyces chartarum.</title>
        <authorList>
            <person name="Jauregui R."/>
            <person name="Singh J."/>
            <person name="Voisey C."/>
        </authorList>
    </citation>
    <scope>NUCLEOTIDE SEQUENCE [LARGE SCALE GENOMIC DNA]</scope>
    <source>
        <strain evidence="2 3">AGR01</strain>
    </source>
</reference>
<sequence length="178" mass="19653">MFRTDIFIFGLSLLVCASPARAKINERDFHPGNTLVRDVVIVGGGASGTYAAVRLREDLNTSIVVVEPKNRLGGHVDTYTVPETNTTLEFGVQSYMRYGPAVGFFERFGVELGAFTSKPLKSVNVDVETGEALNYTAPPQAEVSAALKKWQQFVEKYDNLVEPGYWNFPPPARYPKSS</sequence>
<evidence type="ECO:0000313" key="3">
    <source>
        <dbReference type="Proteomes" id="UP001280581"/>
    </source>
</evidence>
<feature type="signal peptide" evidence="1">
    <location>
        <begin position="1"/>
        <end position="22"/>
    </location>
</feature>
<gene>
    <name evidence="2" type="ORF">GRF29_103g1440049</name>
</gene>
<dbReference type="Gene3D" id="3.50.50.60">
    <property type="entry name" value="FAD/NAD(P)-binding domain"/>
    <property type="match status" value="1"/>
</dbReference>
<dbReference type="SUPFAM" id="SSF51905">
    <property type="entry name" value="FAD/NAD(P)-binding domain"/>
    <property type="match status" value="1"/>
</dbReference>
<evidence type="ECO:0000313" key="2">
    <source>
        <dbReference type="EMBL" id="KAK3207584.1"/>
    </source>
</evidence>
<comment type="caution">
    <text evidence="2">The sequence shown here is derived from an EMBL/GenBank/DDBJ whole genome shotgun (WGS) entry which is preliminary data.</text>
</comment>
<evidence type="ECO:0000256" key="1">
    <source>
        <dbReference type="SAM" id="SignalP"/>
    </source>
</evidence>
<dbReference type="Proteomes" id="UP001280581">
    <property type="component" value="Unassembled WGS sequence"/>
</dbReference>